<sequence>MAVYTITTERVEHFCDGRRWHLDFPVKDMSVDLTELRRDGLLLQGWLLSEAYADLTLVILNGNNISSLPLTQQRPDVIRKVLGDEPDAHPQLLCGFSKRVKLSHAAFSVGVIANGKFTELLKGSVAGKFQVLKGSENWLFLDNDSNKSVDQFTGKKRLSRTARSEWKSYFSSIVQYSSQTSLPVCMLVAPSKEMVFSEYYPHKESPKAPIYDLVRLVPASLDFIFPVKELKSLPQRSFRVCDTHWTFHGARCASQLVASKLSGKQVAHFEVFEKDRYQQKRLSGDLGSKLFPPQRHVEDSLCNFNYKKTVVYDNNIDNFGRIIVMVNTEAVLDETLLLFGSSSSYTMFHYICRLYSTVVFVHTAGNIDNSIIEQVKPDCMCLQTNARFVVKSPKFNDSVLVYIAKKRASGHGNKAVELADSLPFRCKQYIHYFNSL</sequence>
<reference evidence="1 2" key="1">
    <citation type="submission" date="2020-11" db="EMBL/GenBank/DDBJ databases">
        <title>Complete genome sequence for Salinimonas sp. strain G2-b.</title>
        <authorList>
            <person name="Park S.-J."/>
        </authorList>
    </citation>
    <scope>NUCLEOTIDE SEQUENCE [LARGE SCALE GENOMIC DNA]</scope>
    <source>
        <strain evidence="1 2">G2-b</strain>
    </source>
</reference>
<evidence type="ECO:0000313" key="1">
    <source>
        <dbReference type="EMBL" id="QPG06026.1"/>
    </source>
</evidence>
<evidence type="ECO:0000313" key="2">
    <source>
        <dbReference type="Proteomes" id="UP000595095"/>
    </source>
</evidence>
<evidence type="ECO:0008006" key="3">
    <source>
        <dbReference type="Google" id="ProtNLM"/>
    </source>
</evidence>
<gene>
    <name evidence="1" type="ORF">IT774_01860</name>
</gene>
<keyword evidence="2" id="KW-1185">Reference proteome</keyword>
<dbReference type="Proteomes" id="UP000595095">
    <property type="component" value="Chromosome"/>
</dbReference>
<proteinExistence type="predicted"/>
<protein>
    <recommendedName>
        <fullName evidence="3">AlgX/AlgJ SGNH hydrolase-like domain-containing protein</fullName>
    </recommendedName>
</protein>
<dbReference type="AlphaFoldDB" id="A0A7S9DXZ0"/>
<dbReference type="KEGG" id="smaa:IT774_01860"/>
<name>A0A7S9DXZ0_9ALTE</name>
<organism evidence="1 2">
    <name type="scientific">Salinimonas marina</name>
    <dbReference type="NCBI Taxonomy" id="2785918"/>
    <lineage>
        <taxon>Bacteria</taxon>
        <taxon>Pseudomonadati</taxon>
        <taxon>Pseudomonadota</taxon>
        <taxon>Gammaproteobacteria</taxon>
        <taxon>Alteromonadales</taxon>
        <taxon>Alteromonadaceae</taxon>
        <taxon>Alteromonas/Salinimonas group</taxon>
        <taxon>Salinimonas</taxon>
    </lineage>
</organism>
<dbReference type="RefSeq" id="WP_195811105.1">
    <property type="nucleotide sequence ID" value="NZ_CP064795.1"/>
</dbReference>
<dbReference type="EMBL" id="CP064795">
    <property type="protein sequence ID" value="QPG06026.1"/>
    <property type="molecule type" value="Genomic_DNA"/>
</dbReference>
<accession>A0A7S9DXZ0</accession>